<dbReference type="InterPro" id="IPR002483">
    <property type="entry name" value="PWI_dom"/>
</dbReference>
<dbReference type="CDD" id="cd12446">
    <property type="entry name" value="RRM_RBM25"/>
    <property type="match status" value="1"/>
</dbReference>
<dbReference type="Pfam" id="PF01480">
    <property type="entry name" value="PWI"/>
    <property type="match status" value="1"/>
</dbReference>
<sequence>MSYNYPTGPPGMYNRPPGYGGTPPVVPGAQGMAAPGAGPALPPGAPPVSAYGAPAAMGGRPNIPAGWPSGMPANMPNINFNAPVIRLGTSGQSRGGADGGRRDNGPPNARRGLGMDSGHDSGRRDQPAVLVPPTREEVARTAYVCSIPEGIGGDTGMVRILEAAGKLRSWQRCADANGKPQTFGFAEFEDAESLETAIAIFKDVRVPAKRQKPKSAKEAKQDGGDINMEDAEKEEEVETTQILFVFDQNSIKYAEDWSSRRNESEDQVQFRLQHAQEALARVIGTMFNPPSDHYLDGGDAAQDVQMHDQEGVEVAWVPLQGGGEDELADIPAEMRELVAAEIAAFRERSTRRDAERQRREDEIEAEERRRNKRSPPPASAPTGPGGANGVPLGPRADRGIQGAPSGPKNSQLPSDYQAGVNFVNGGTVNNGVYTKHEDEDDSASDSELERRRKAKKDQEQTRAYEIRAAKWAKQEQRSDASKNRVLQKEGDQEAKRQAARDAQARELKELDDDSEATRRKYLYFRDPSQWARERQRILEREMHEDARDRAEEEEKRAAQEKQKEVARGQADAFLDQQAKELLEPPSRQPKSFKISLGAAAKKIEQATASRRTAADIDKLLEDEEAGEQATTKKRTLIPLSVDTSIRANLTQEEIEDAQKQLARDIPNTKEGLWKWPVSWEHLSDKHIDKDIKGWAANKVLDTLGMQEDMLVDAIVEHLRSRGNPEDLVDNLSTALDEEAESLVKKLWRMVIYYSETEKRGIK</sequence>
<dbReference type="InterPro" id="IPR052768">
    <property type="entry name" value="RBM25"/>
</dbReference>
<dbReference type="GO" id="GO:0003729">
    <property type="term" value="F:mRNA binding"/>
    <property type="evidence" value="ECO:0007669"/>
    <property type="project" value="TreeGrafter"/>
</dbReference>
<dbReference type="EMBL" id="KZ678133">
    <property type="protein sequence ID" value="PSN69159.1"/>
    <property type="molecule type" value="Genomic_DNA"/>
</dbReference>
<dbReference type="GO" id="GO:0006397">
    <property type="term" value="P:mRNA processing"/>
    <property type="evidence" value="ECO:0007669"/>
    <property type="project" value="UniProtKB-KW"/>
</dbReference>
<dbReference type="Gene3D" id="1.20.1390.10">
    <property type="entry name" value="PWI domain"/>
    <property type="match status" value="1"/>
</dbReference>
<feature type="compositionally biased region" description="Low complexity" evidence="2">
    <location>
        <begin position="419"/>
        <end position="432"/>
    </location>
</feature>
<dbReference type="PANTHER" id="PTHR18806">
    <property type="entry name" value="RBM25 PROTEIN"/>
    <property type="match status" value="1"/>
</dbReference>
<dbReference type="PROSITE" id="PS51025">
    <property type="entry name" value="PWI"/>
    <property type="match status" value="1"/>
</dbReference>
<evidence type="ECO:0000313" key="5">
    <source>
        <dbReference type="Proteomes" id="UP000240883"/>
    </source>
</evidence>
<dbReference type="STRING" id="1448308.A0A2T2NUW8"/>
<feature type="region of interest" description="Disordered" evidence="2">
    <location>
        <begin position="86"/>
        <end position="129"/>
    </location>
</feature>
<organism evidence="4 5">
    <name type="scientific">Corynespora cassiicola Philippines</name>
    <dbReference type="NCBI Taxonomy" id="1448308"/>
    <lineage>
        <taxon>Eukaryota</taxon>
        <taxon>Fungi</taxon>
        <taxon>Dikarya</taxon>
        <taxon>Ascomycota</taxon>
        <taxon>Pezizomycotina</taxon>
        <taxon>Dothideomycetes</taxon>
        <taxon>Pleosporomycetidae</taxon>
        <taxon>Pleosporales</taxon>
        <taxon>Corynesporascaceae</taxon>
        <taxon>Corynespora</taxon>
    </lineage>
</organism>
<evidence type="ECO:0000259" key="3">
    <source>
        <dbReference type="PROSITE" id="PS51025"/>
    </source>
</evidence>
<dbReference type="PANTHER" id="PTHR18806:SF4">
    <property type="entry name" value="RNA-BINDING PROTEIN 25"/>
    <property type="match status" value="1"/>
</dbReference>
<dbReference type="SUPFAM" id="SSF54928">
    <property type="entry name" value="RNA-binding domain, RBD"/>
    <property type="match status" value="1"/>
</dbReference>
<feature type="region of interest" description="Disordered" evidence="2">
    <location>
        <begin position="348"/>
        <end position="519"/>
    </location>
</feature>
<gene>
    <name evidence="4" type="ORF">BS50DRAFT_572321</name>
</gene>
<dbReference type="InterPro" id="IPR036483">
    <property type="entry name" value="PWI_dom_sf"/>
</dbReference>
<evidence type="ECO:0000256" key="2">
    <source>
        <dbReference type="SAM" id="MobiDB-lite"/>
    </source>
</evidence>
<accession>A0A2T2NUW8</accession>
<proteinExistence type="predicted"/>
<protein>
    <recommendedName>
        <fullName evidence="3">PWI domain-containing protein</fullName>
    </recommendedName>
</protein>
<dbReference type="AlphaFoldDB" id="A0A2T2NUW8"/>
<feature type="domain" description="PWI" evidence="3">
    <location>
        <begin position="670"/>
        <end position="762"/>
    </location>
</feature>
<name>A0A2T2NUW8_CORCC</name>
<keyword evidence="1" id="KW-0507">mRNA processing</keyword>
<feature type="compositionally biased region" description="Basic and acidic residues" evidence="2">
    <location>
        <begin position="117"/>
        <end position="126"/>
    </location>
</feature>
<feature type="compositionally biased region" description="Basic and acidic residues" evidence="2">
    <location>
        <begin position="348"/>
        <end position="369"/>
    </location>
</feature>
<dbReference type="Proteomes" id="UP000240883">
    <property type="component" value="Unassembled WGS sequence"/>
</dbReference>
<evidence type="ECO:0000313" key="4">
    <source>
        <dbReference type="EMBL" id="PSN69159.1"/>
    </source>
</evidence>
<dbReference type="SMART" id="SM00311">
    <property type="entry name" value="PWI"/>
    <property type="match status" value="1"/>
</dbReference>
<dbReference type="GO" id="GO:0005681">
    <property type="term" value="C:spliceosomal complex"/>
    <property type="evidence" value="ECO:0007669"/>
    <property type="project" value="TreeGrafter"/>
</dbReference>
<feature type="region of interest" description="Disordered" evidence="2">
    <location>
        <begin position="209"/>
        <end position="234"/>
    </location>
</feature>
<dbReference type="SUPFAM" id="SSF101233">
    <property type="entry name" value="PWI domain"/>
    <property type="match status" value="1"/>
</dbReference>
<feature type="compositionally biased region" description="Basic and acidic residues" evidence="2">
    <location>
        <begin position="456"/>
        <end position="508"/>
    </location>
</feature>
<dbReference type="InterPro" id="IPR034268">
    <property type="entry name" value="RBM25_RRM"/>
</dbReference>
<evidence type="ECO:0000256" key="1">
    <source>
        <dbReference type="ARBA" id="ARBA00022664"/>
    </source>
</evidence>
<reference evidence="4 5" key="1">
    <citation type="journal article" date="2018" name="Front. Microbiol.">
        <title>Genome-Wide Analysis of Corynespora cassiicola Leaf Fall Disease Putative Effectors.</title>
        <authorList>
            <person name="Lopez D."/>
            <person name="Ribeiro S."/>
            <person name="Label P."/>
            <person name="Fumanal B."/>
            <person name="Venisse J.S."/>
            <person name="Kohler A."/>
            <person name="de Oliveira R.R."/>
            <person name="Labutti K."/>
            <person name="Lipzen A."/>
            <person name="Lail K."/>
            <person name="Bauer D."/>
            <person name="Ohm R.A."/>
            <person name="Barry K.W."/>
            <person name="Spatafora J."/>
            <person name="Grigoriev I.V."/>
            <person name="Martin F.M."/>
            <person name="Pujade-Renaud V."/>
        </authorList>
    </citation>
    <scope>NUCLEOTIDE SEQUENCE [LARGE SCALE GENOMIC DNA]</scope>
    <source>
        <strain evidence="4 5">Philippines</strain>
    </source>
</reference>
<feature type="compositionally biased region" description="Basic and acidic residues" evidence="2">
    <location>
        <begin position="541"/>
        <end position="566"/>
    </location>
</feature>
<dbReference type="OrthoDB" id="6275295at2759"/>
<feature type="region of interest" description="Disordered" evidence="2">
    <location>
        <begin position="541"/>
        <end position="568"/>
    </location>
</feature>
<keyword evidence="5" id="KW-1185">Reference proteome</keyword>
<dbReference type="InterPro" id="IPR035979">
    <property type="entry name" value="RBD_domain_sf"/>
</dbReference>